<dbReference type="Proteomes" id="UP000242502">
    <property type="component" value="Unassembled WGS sequence"/>
</dbReference>
<reference evidence="1 2" key="1">
    <citation type="journal article" date="2016" name="Appl. Environ. Microbiol.">
        <title>Lack of Overt Genome Reduction in the Bryostatin-Producing Bryozoan Symbiont "Candidatus Endobugula sertula".</title>
        <authorList>
            <person name="Miller I.J."/>
            <person name="Vanee N."/>
            <person name="Fong S.S."/>
            <person name="Lim-Fong G.E."/>
            <person name="Kwan J.C."/>
        </authorList>
    </citation>
    <scope>NUCLEOTIDE SEQUENCE [LARGE SCALE GENOMIC DNA]</scope>
    <source>
        <strain evidence="1">AB1-4</strain>
    </source>
</reference>
<evidence type="ECO:0000313" key="1">
    <source>
        <dbReference type="EMBL" id="ODS22695.1"/>
    </source>
</evidence>
<evidence type="ECO:0000313" key="2">
    <source>
        <dbReference type="Proteomes" id="UP000242502"/>
    </source>
</evidence>
<sequence>MLLTLYCGVCGSGLWKGALIGAASAAANGGNILKSALTGAISGAAFAHIGGLKNIGDWTRTAYHALAGGVTSVIQGGKFGAGFLSAGFAKFATLRLTANGVFDMSKQDLGRVVGRTAVAAIVGGTASKLGGGKFANGAKTAAMAHLLNAELSTMNGKVITTPLTKAQRKALVKSINGEIRIVDDSLADLDATRTSEYAQTAFEGISSDPSMAQIQLISIRSTLEATKINLTVDQIGVNLMNVPSDVAKTIVKGKLNLVIWQKML</sequence>
<evidence type="ECO:0008006" key="3">
    <source>
        <dbReference type="Google" id="ProtNLM"/>
    </source>
</evidence>
<dbReference type="STRING" id="62101.AB835_12780"/>
<name>A0A1D2QMA2_9GAMM</name>
<dbReference type="EMBL" id="MDLC01000057">
    <property type="protein sequence ID" value="ODS22695.1"/>
    <property type="molecule type" value="Genomic_DNA"/>
</dbReference>
<accession>A0A1D2QMA2</accession>
<organism evidence="1 2">
    <name type="scientific">Candidatus Endobugula sertula</name>
    <name type="common">Bugula neritina bacterial symbiont</name>
    <dbReference type="NCBI Taxonomy" id="62101"/>
    <lineage>
        <taxon>Bacteria</taxon>
        <taxon>Pseudomonadati</taxon>
        <taxon>Pseudomonadota</taxon>
        <taxon>Gammaproteobacteria</taxon>
        <taxon>Cellvibrionales</taxon>
        <taxon>Cellvibrionaceae</taxon>
        <taxon>Candidatus Endobugula</taxon>
    </lineage>
</organism>
<gene>
    <name evidence="1" type="ORF">AB835_12780</name>
</gene>
<proteinExistence type="predicted"/>
<comment type="caution">
    <text evidence="1">The sequence shown here is derived from an EMBL/GenBank/DDBJ whole genome shotgun (WGS) entry which is preliminary data.</text>
</comment>
<dbReference type="AlphaFoldDB" id="A0A1D2QMA2"/>
<protein>
    <recommendedName>
        <fullName evidence="3">DUF637 domain-containing protein</fullName>
    </recommendedName>
</protein>